<sequence>MNSNHHLLFLLILSTTAYGGESCNLIHQSVETFGEGGRIIDITHRITPNMPDFIRMPDSLGQFIWFVKTMRNGSIANFSKMKFHTHTGTHVDAPSHFFDHYLEAGFNVDTLDLDVLNADVMKSLHIPKGVRRVLFRTLNTDRGLMFNKEFDTSYVGFMNDGAKWLVDNTDIKLVGKFFHKDFTSLQSADNLLHLLLAVYLYHINVVGVDYLSAAAYDHLASSHLVFLASRVLCRNYEFLAVDWGYQLTSSDHTMLNTD</sequence>
<dbReference type="GO" id="GO:0019441">
    <property type="term" value="P:L-tryptophan catabolic process to kynurenine"/>
    <property type="evidence" value="ECO:0007669"/>
    <property type="project" value="InterPro"/>
</dbReference>
<comment type="subcellular location">
    <subcellularLocation>
        <location evidence="1">Secreted</location>
        <location evidence="1">Extracellular space</location>
        <location evidence="1">Extracellular matrix</location>
    </subcellularLocation>
</comment>
<dbReference type="Gramene" id="AUR62013254-RA">
    <property type="protein sequence ID" value="AUR62013254-RA:cds"/>
    <property type="gene ID" value="AUR62013254"/>
</dbReference>
<dbReference type="AlphaFoldDB" id="A0A803LH07"/>
<dbReference type="OMA" id="VEFRRAW"/>
<evidence type="ECO:0000313" key="6">
    <source>
        <dbReference type="Proteomes" id="UP000596660"/>
    </source>
</evidence>
<evidence type="ECO:0000256" key="1">
    <source>
        <dbReference type="ARBA" id="ARBA00004498"/>
    </source>
</evidence>
<dbReference type="Proteomes" id="UP000596660">
    <property type="component" value="Unplaced"/>
</dbReference>
<evidence type="ECO:0008006" key="7">
    <source>
        <dbReference type="Google" id="ProtNLM"/>
    </source>
</evidence>
<keyword evidence="6" id="KW-1185">Reference proteome</keyword>
<evidence type="ECO:0000256" key="3">
    <source>
        <dbReference type="ARBA" id="ARBA00022530"/>
    </source>
</evidence>
<keyword evidence="3" id="KW-0272">Extracellular matrix</keyword>
<evidence type="ECO:0000256" key="4">
    <source>
        <dbReference type="SAM" id="SignalP"/>
    </source>
</evidence>
<accession>A0A803LH07</accession>
<organism evidence="5 6">
    <name type="scientific">Chenopodium quinoa</name>
    <name type="common">Quinoa</name>
    <dbReference type="NCBI Taxonomy" id="63459"/>
    <lineage>
        <taxon>Eukaryota</taxon>
        <taxon>Viridiplantae</taxon>
        <taxon>Streptophyta</taxon>
        <taxon>Embryophyta</taxon>
        <taxon>Tracheophyta</taxon>
        <taxon>Spermatophyta</taxon>
        <taxon>Magnoliopsida</taxon>
        <taxon>eudicotyledons</taxon>
        <taxon>Gunneridae</taxon>
        <taxon>Pentapetalae</taxon>
        <taxon>Caryophyllales</taxon>
        <taxon>Chenopodiaceae</taxon>
        <taxon>Chenopodioideae</taxon>
        <taxon>Atripliceae</taxon>
        <taxon>Chenopodium</taxon>
    </lineage>
</organism>
<keyword evidence="4" id="KW-0732">Signal</keyword>
<proteinExistence type="inferred from homology"/>
<dbReference type="PANTHER" id="PTHR31118">
    <property type="entry name" value="CYCLASE-LIKE PROTEIN 2"/>
    <property type="match status" value="1"/>
</dbReference>
<reference evidence="5" key="2">
    <citation type="submission" date="2021-03" db="UniProtKB">
        <authorList>
            <consortium name="EnsemblPlants"/>
        </authorList>
    </citation>
    <scope>IDENTIFICATION</scope>
</reference>
<dbReference type="EnsemblPlants" id="AUR62013254-RA">
    <property type="protein sequence ID" value="AUR62013254-RA:cds"/>
    <property type="gene ID" value="AUR62013254"/>
</dbReference>
<feature type="signal peptide" evidence="4">
    <location>
        <begin position="1"/>
        <end position="19"/>
    </location>
</feature>
<dbReference type="InterPro" id="IPR007325">
    <property type="entry name" value="KFase/CYL"/>
</dbReference>
<evidence type="ECO:0000313" key="5">
    <source>
        <dbReference type="EnsemblPlants" id="AUR62013254-RA:cds"/>
    </source>
</evidence>
<name>A0A803LH07_CHEQI</name>
<keyword evidence="3" id="KW-0964">Secreted</keyword>
<dbReference type="Gene3D" id="3.50.30.50">
    <property type="entry name" value="Putative cyclase"/>
    <property type="match status" value="1"/>
</dbReference>
<protein>
    <recommendedName>
        <fullName evidence="7">Cyclase family protein</fullName>
    </recommendedName>
</protein>
<dbReference type="SUPFAM" id="SSF102198">
    <property type="entry name" value="Putative cyclase"/>
    <property type="match status" value="1"/>
</dbReference>
<dbReference type="InterPro" id="IPR037175">
    <property type="entry name" value="KFase_sf"/>
</dbReference>
<feature type="chain" id="PRO_5030936060" description="Cyclase family protein" evidence="4">
    <location>
        <begin position="20"/>
        <end position="258"/>
    </location>
</feature>
<dbReference type="GO" id="GO:0004061">
    <property type="term" value="F:arylformamidase activity"/>
    <property type="evidence" value="ECO:0007669"/>
    <property type="project" value="InterPro"/>
</dbReference>
<reference evidence="5" key="1">
    <citation type="journal article" date="2017" name="Nature">
        <title>The genome of Chenopodium quinoa.</title>
        <authorList>
            <person name="Jarvis D.E."/>
            <person name="Ho Y.S."/>
            <person name="Lightfoot D.J."/>
            <person name="Schmoeckel S.M."/>
            <person name="Li B."/>
            <person name="Borm T.J.A."/>
            <person name="Ohyanagi H."/>
            <person name="Mineta K."/>
            <person name="Michell C.T."/>
            <person name="Saber N."/>
            <person name="Kharbatia N.M."/>
            <person name="Rupper R.R."/>
            <person name="Sharp A.R."/>
            <person name="Dally N."/>
            <person name="Boughton B.A."/>
            <person name="Woo Y.H."/>
            <person name="Gao G."/>
            <person name="Schijlen E.G.W.M."/>
            <person name="Guo X."/>
            <person name="Momin A.A."/>
            <person name="Negrao S."/>
            <person name="Al-Babili S."/>
            <person name="Gehring C."/>
            <person name="Roessner U."/>
            <person name="Jung C."/>
            <person name="Murphy K."/>
            <person name="Arold S.T."/>
            <person name="Gojobori T."/>
            <person name="van der Linden C.G."/>
            <person name="van Loo E.N."/>
            <person name="Jellen E.N."/>
            <person name="Maughan P.J."/>
            <person name="Tester M."/>
        </authorList>
    </citation>
    <scope>NUCLEOTIDE SEQUENCE [LARGE SCALE GENOMIC DNA]</scope>
    <source>
        <strain evidence="5">cv. PI 614886</strain>
    </source>
</reference>
<evidence type="ECO:0000256" key="2">
    <source>
        <dbReference type="ARBA" id="ARBA00007865"/>
    </source>
</evidence>
<comment type="similarity">
    <text evidence="2">Belongs to the Cyclase 1 superfamily.</text>
</comment>
<dbReference type="PANTHER" id="PTHR31118:SF12">
    <property type="entry name" value="CYCLASE-LIKE PROTEIN 2"/>
    <property type="match status" value="1"/>
</dbReference>
<dbReference type="Pfam" id="PF04199">
    <property type="entry name" value="Cyclase"/>
    <property type="match status" value="1"/>
</dbReference>